<dbReference type="GO" id="GO:0051301">
    <property type="term" value="P:cell division"/>
    <property type="evidence" value="ECO:0007669"/>
    <property type="project" value="UniProtKB-KW"/>
</dbReference>
<feature type="domain" description="Mur ligase central" evidence="11">
    <location>
        <begin position="113"/>
        <end position="310"/>
    </location>
</feature>
<keyword evidence="6 7" id="KW-0961">Cell wall biogenesis/degradation</keyword>
<feature type="binding site" evidence="7">
    <location>
        <position position="460"/>
    </location>
    <ligand>
        <name>meso-2,6-diaminopimelate</name>
        <dbReference type="ChEBI" id="CHEBI:57791"/>
    </ligand>
</feature>
<dbReference type="Pfam" id="PF02875">
    <property type="entry name" value="Mur_ligase_C"/>
    <property type="match status" value="1"/>
</dbReference>
<dbReference type="SUPFAM" id="SSF53623">
    <property type="entry name" value="MurD-like peptide ligases, catalytic domain"/>
    <property type="match status" value="1"/>
</dbReference>
<keyword evidence="7" id="KW-0067">ATP-binding</keyword>
<evidence type="ECO:0000256" key="8">
    <source>
        <dbReference type="RuleBase" id="RU004135"/>
    </source>
</evidence>
<evidence type="ECO:0000256" key="3">
    <source>
        <dbReference type="ARBA" id="ARBA00022960"/>
    </source>
</evidence>
<dbReference type="GO" id="GO:0000287">
    <property type="term" value="F:magnesium ion binding"/>
    <property type="evidence" value="ECO:0007669"/>
    <property type="project" value="UniProtKB-UniRule"/>
</dbReference>
<dbReference type="Gene3D" id="3.40.1390.10">
    <property type="entry name" value="MurE/MurF, N-terminal domain"/>
    <property type="match status" value="1"/>
</dbReference>
<dbReference type="HAMAP" id="MF_00208">
    <property type="entry name" value="MurE"/>
    <property type="match status" value="1"/>
</dbReference>
<dbReference type="PANTHER" id="PTHR23135">
    <property type="entry name" value="MUR LIGASE FAMILY MEMBER"/>
    <property type="match status" value="1"/>
</dbReference>
<feature type="binding site" evidence="7">
    <location>
        <position position="383"/>
    </location>
    <ligand>
        <name>meso-2,6-diaminopimelate</name>
        <dbReference type="ChEBI" id="CHEBI:57791"/>
    </ligand>
</feature>
<keyword evidence="4 7" id="KW-0573">Peptidoglycan synthesis</keyword>
<dbReference type="GO" id="GO:0071555">
    <property type="term" value="P:cell wall organization"/>
    <property type="evidence" value="ECO:0007669"/>
    <property type="project" value="UniProtKB-KW"/>
</dbReference>
<dbReference type="PANTHER" id="PTHR23135:SF4">
    <property type="entry name" value="UDP-N-ACETYLMURAMOYL-L-ALANYL-D-GLUTAMATE--2,6-DIAMINOPIMELATE LIGASE MURE HOMOLOG, CHLOROPLASTIC"/>
    <property type="match status" value="1"/>
</dbReference>
<dbReference type="Pfam" id="PF08245">
    <property type="entry name" value="Mur_ligase_M"/>
    <property type="match status" value="1"/>
</dbReference>
<proteinExistence type="inferred from homology"/>
<dbReference type="AlphaFoldDB" id="A0A660SII5"/>
<dbReference type="InterPro" id="IPR036615">
    <property type="entry name" value="Mur_ligase_C_dom_sf"/>
</dbReference>
<dbReference type="GO" id="GO:0005737">
    <property type="term" value="C:cytoplasm"/>
    <property type="evidence" value="ECO:0007669"/>
    <property type="project" value="UniProtKB-SubCell"/>
</dbReference>
<dbReference type="InterPro" id="IPR035911">
    <property type="entry name" value="MurE/MurF_N"/>
</dbReference>
<evidence type="ECO:0000259" key="9">
    <source>
        <dbReference type="Pfam" id="PF01225"/>
    </source>
</evidence>
<comment type="catalytic activity">
    <reaction evidence="7">
        <text>UDP-N-acetyl-alpha-D-muramoyl-L-alanyl-D-glutamate + meso-2,6-diaminopimelate + ATP = UDP-N-acetyl-alpha-D-muramoyl-L-alanyl-gamma-D-glutamyl-meso-2,6-diaminopimelate + ADP + phosphate + H(+)</text>
        <dbReference type="Rhea" id="RHEA:23676"/>
        <dbReference type="ChEBI" id="CHEBI:15378"/>
        <dbReference type="ChEBI" id="CHEBI:30616"/>
        <dbReference type="ChEBI" id="CHEBI:43474"/>
        <dbReference type="ChEBI" id="CHEBI:57791"/>
        <dbReference type="ChEBI" id="CHEBI:83900"/>
        <dbReference type="ChEBI" id="CHEBI:83905"/>
        <dbReference type="ChEBI" id="CHEBI:456216"/>
        <dbReference type="EC" id="6.3.2.13"/>
    </reaction>
</comment>
<dbReference type="Pfam" id="PF01225">
    <property type="entry name" value="Mur_ligase"/>
    <property type="match status" value="1"/>
</dbReference>
<feature type="binding site" evidence="7">
    <location>
        <begin position="156"/>
        <end position="157"/>
    </location>
    <ligand>
        <name>UDP-N-acetyl-alpha-D-muramoyl-L-alanyl-D-glutamate</name>
        <dbReference type="ChEBI" id="CHEBI:83900"/>
    </ligand>
</feature>
<dbReference type="NCBIfam" id="TIGR01085">
    <property type="entry name" value="murE"/>
    <property type="match status" value="1"/>
</dbReference>
<evidence type="ECO:0000256" key="4">
    <source>
        <dbReference type="ARBA" id="ARBA00022984"/>
    </source>
</evidence>
<comment type="caution">
    <text evidence="12">The sequence shown here is derived from an EMBL/GenBank/DDBJ whole genome shotgun (WGS) entry which is preliminary data.</text>
</comment>
<keyword evidence="7" id="KW-0460">Magnesium</keyword>
<dbReference type="GO" id="GO:0008765">
    <property type="term" value="F:UDP-N-acetylmuramoylalanyl-D-glutamate-2,6-diaminopimelate ligase activity"/>
    <property type="evidence" value="ECO:0007669"/>
    <property type="project" value="UniProtKB-UniRule"/>
</dbReference>
<comment type="function">
    <text evidence="7">Catalyzes the addition of meso-diaminopimelic acid to the nucleotide precursor UDP-N-acetylmuramoyl-L-alanyl-D-glutamate (UMAG) in the biosynthesis of bacterial cell-wall peptidoglycan.</text>
</comment>
<accession>A0A660SII5</accession>
<gene>
    <name evidence="7" type="primary">murE</name>
    <name evidence="12" type="ORF">DRP43_03225</name>
</gene>
<dbReference type="InterPro" id="IPR004101">
    <property type="entry name" value="Mur_ligase_C"/>
</dbReference>
<feature type="binding site" evidence="7">
    <location>
        <position position="191"/>
    </location>
    <ligand>
        <name>UDP-N-acetyl-alpha-D-muramoyl-L-alanyl-D-glutamate</name>
        <dbReference type="ChEBI" id="CHEBI:83900"/>
    </ligand>
</feature>
<protein>
    <recommendedName>
        <fullName evidence="7">UDP-N-acetylmuramoyl-L-alanyl-D-glutamate--2,6-diaminopimelate ligase</fullName>
        <ecNumber evidence="7">6.3.2.13</ecNumber>
    </recommendedName>
    <alternativeName>
        <fullName evidence="7">Meso-A2pm-adding enzyme</fullName>
    </alternativeName>
    <alternativeName>
        <fullName evidence="7">Meso-diaminopimelate-adding enzyme</fullName>
    </alternativeName>
    <alternativeName>
        <fullName evidence="7">UDP-MurNAc-L-Ala-D-Glu:meso-diaminopimelate ligase</fullName>
    </alternativeName>
    <alternativeName>
        <fullName evidence="7">UDP-MurNAc-tripeptide synthetase</fullName>
    </alternativeName>
    <alternativeName>
        <fullName evidence="7">UDP-N-acetylmuramyl-tripeptide synthetase</fullName>
    </alternativeName>
</protein>
<dbReference type="InterPro" id="IPR036565">
    <property type="entry name" value="Mur-like_cat_sf"/>
</dbReference>
<feature type="modified residue" description="N6-carboxylysine" evidence="7">
    <location>
        <position position="223"/>
    </location>
</feature>
<dbReference type="EC" id="6.3.2.13" evidence="7"/>
<dbReference type="GO" id="GO:0008360">
    <property type="term" value="P:regulation of cell shape"/>
    <property type="evidence" value="ECO:0007669"/>
    <property type="project" value="UniProtKB-KW"/>
</dbReference>
<feature type="binding site" evidence="7">
    <location>
        <position position="456"/>
    </location>
    <ligand>
        <name>meso-2,6-diaminopimelate</name>
        <dbReference type="ChEBI" id="CHEBI:57791"/>
    </ligand>
</feature>
<comment type="similarity">
    <text evidence="1 7">Belongs to the MurCDEF family. MurE subfamily.</text>
</comment>
<feature type="binding site" evidence="7">
    <location>
        <begin position="115"/>
        <end position="121"/>
    </location>
    <ligand>
        <name>ATP</name>
        <dbReference type="ChEBI" id="CHEBI:30616"/>
    </ligand>
</feature>
<evidence type="ECO:0000256" key="7">
    <source>
        <dbReference type="HAMAP-Rule" id="MF_00208"/>
    </source>
</evidence>
<keyword evidence="5 7" id="KW-0131">Cell cycle</keyword>
<dbReference type="SUPFAM" id="SSF53244">
    <property type="entry name" value="MurD-like peptide ligases, peptide-binding domain"/>
    <property type="match status" value="1"/>
</dbReference>
<keyword evidence="7" id="KW-0963">Cytoplasm</keyword>
<evidence type="ECO:0000256" key="1">
    <source>
        <dbReference type="ARBA" id="ARBA00005898"/>
    </source>
</evidence>
<evidence type="ECO:0000259" key="11">
    <source>
        <dbReference type="Pfam" id="PF08245"/>
    </source>
</evidence>
<feature type="binding site" evidence="7">
    <location>
        <begin position="407"/>
        <end position="410"/>
    </location>
    <ligand>
        <name>meso-2,6-diaminopimelate</name>
        <dbReference type="ChEBI" id="CHEBI:57791"/>
    </ligand>
</feature>
<dbReference type="UniPathway" id="UPA00219"/>
<dbReference type="NCBIfam" id="NF001126">
    <property type="entry name" value="PRK00139.1-4"/>
    <property type="match status" value="1"/>
</dbReference>
<feature type="domain" description="Mur ligase N-terminal catalytic" evidence="9">
    <location>
        <begin position="27"/>
        <end position="101"/>
    </location>
</feature>
<evidence type="ECO:0000256" key="2">
    <source>
        <dbReference type="ARBA" id="ARBA00022618"/>
    </source>
</evidence>
<dbReference type="Gene3D" id="3.90.190.20">
    <property type="entry name" value="Mur ligase, C-terminal domain"/>
    <property type="match status" value="1"/>
</dbReference>
<dbReference type="InterPro" id="IPR000713">
    <property type="entry name" value="Mur_ligase_N"/>
</dbReference>
<dbReference type="GO" id="GO:0009252">
    <property type="term" value="P:peptidoglycan biosynthetic process"/>
    <property type="evidence" value="ECO:0007669"/>
    <property type="project" value="UniProtKB-UniRule"/>
</dbReference>
<dbReference type="EMBL" id="QNBD01000129">
    <property type="protein sequence ID" value="RKX70557.1"/>
    <property type="molecule type" value="Genomic_DNA"/>
</dbReference>
<evidence type="ECO:0000259" key="10">
    <source>
        <dbReference type="Pfam" id="PF02875"/>
    </source>
</evidence>
<reference evidence="12 13" key="1">
    <citation type="submission" date="2018-06" db="EMBL/GenBank/DDBJ databases">
        <title>Extensive metabolic versatility and redundancy in microbially diverse, dynamic hydrothermal sediments.</title>
        <authorList>
            <person name="Dombrowski N."/>
            <person name="Teske A."/>
            <person name="Baker B.J."/>
        </authorList>
    </citation>
    <scope>NUCLEOTIDE SEQUENCE [LARGE SCALE GENOMIC DNA]</scope>
    <source>
        <strain evidence="12">B10_G13</strain>
    </source>
</reference>
<sequence>MCKAMILRNVLKNIYYELISGDLNIDIKGIDYDSRNKIDNYLFIAIRGSNVDGHIFIDEAISKGAKAVIVDRAIKLPDSDITIVKVNNSYKALAKIASNFYNNPIDKLNIFGITGTNGKTTVSYILKSIYNIKEEVSLIGTIKYIIGNRTISAPNTTPDALVLNKLLNETVNEGIKNVIMEVSSHSLALGRIDGFHFQTIAFTNLTLEHLDFHKSMSEYFKVKSRLFTDYNSQYKVVNIDDKYGNRLYKSIKGKKYSCSINEKADFYAENINISKNGSYFDLNLKKEKICIKSNLIGKHNVLNIVIAASIAYLNGIPKVQIAMGIKKLISIEGRTEIIRGENNIDAIIDYAHTPDALTMLLKSVKEVRMWKKIILVFGCGGDRDREKRPKMGIIACKLSDKVIITNDNPRTEDSEHIIREITQAMKCDYIIVKERAKAIKKAFEIADNGDVIIVAGKGHEDYQIVGREKLPFSDRKVILKAIK</sequence>
<feature type="binding site" evidence="7">
    <location>
        <position position="183"/>
    </location>
    <ligand>
        <name>UDP-N-acetyl-alpha-D-muramoyl-L-alanyl-D-glutamate</name>
        <dbReference type="ChEBI" id="CHEBI:83900"/>
    </ligand>
</feature>
<feature type="binding site" evidence="7">
    <location>
        <position position="34"/>
    </location>
    <ligand>
        <name>UDP-N-acetyl-alpha-D-muramoyl-L-alanyl-D-glutamate</name>
        <dbReference type="ChEBI" id="CHEBI:83900"/>
    </ligand>
</feature>
<dbReference type="SUPFAM" id="SSF63418">
    <property type="entry name" value="MurE/MurF N-terminal domain"/>
    <property type="match status" value="1"/>
</dbReference>
<name>A0A660SII5_UNCT6</name>
<feature type="short sequence motif" description="Meso-diaminopimelate recognition motif" evidence="7">
    <location>
        <begin position="407"/>
        <end position="410"/>
    </location>
</feature>
<keyword evidence="7" id="KW-0547">Nucleotide-binding</keyword>
<evidence type="ECO:0000256" key="6">
    <source>
        <dbReference type="ARBA" id="ARBA00023316"/>
    </source>
</evidence>
<dbReference type="InterPro" id="IPR005761">
    <property type="entry name" value="UDP-N-AcMur-Glu-dNH2Pim_ligase"/>
</dbReference>
<keyword evidence="3 7" id="KW-0133">Cell shape</keyword>
<dbReference type="GO" id="GO:0005524">
    <property type="term" value="F:ATP binding"/>
    <property type="evidence" value="ECO:0007669"/>
    <property type="project" value="UniProtKB-UniRule"/>
</dbReference>
<comment type="cofactor">
    <cofactor evidence="7">
        <name>Mg(2+)</name>
        <dbReference type="ChEBI" id="CHEBI:18420"/>
    </cofactor>
</comment>
<comment type="subcellular location">
    <subcellularLocation>
        <location evidence="7 8">Cytoplasm</location>
    </subcellularLocation>
</comment>
<comment type="pathway">
    <text evidence="7 8">Cell wall biogenesis; peptidoglycan biosynthesis.</text>
</comment>
<evidence type="ECO:0000256" key="5">
    <source>
        <dbReference type="ARBA" id="ARBA00023306"/>
    </source>
</evidence>
<comment type="PTM">
    <text evidence="7">Carboxylation is probably crucial for Mg(2+) binding and, consequently, for the gamma-phosphate positioning of ATP.</text>
</comment>
<evidence type="ECO:0000313" key="12">
    <source>
        <dbReference type="EMBL" id="RKX70557.1"/>
    </source>
</evidence>
<comment type="caution">
    <text evidence="7">Lacks conserved residue(s) required for the propagation of feature annotation.</text>
</comment>
<keyword evidence="7 12" id="KW-0436">Ligase</keyword>
<keyword evidence="2 7" id="KW-0132">Cell division</keyword>
<dbReference type="Gene3D" id="3.40.1190.10">
    <property type="entry name" value="Mur-like, catalytic domain"/>
    <property type="match status" value="1"/>
</dbReference>
<evidence type="ECO:0000313" key="13">
    <source>
        <dbReference type="Proteomes" id="UP000271125"/>
    </source>
</evidence>
<organism evidence="12 13">
    <name type="scientific">candidate division TA06 bacterium</name>
    <dbReference type="NCBI Taxonomy" id="2250710"/>
    <lineage>
        <taxon>Bacteria</taxon>
        <taxon>Bacteria division TA06</taxon>
    </lineage>
</organism>
<dbReference type="Proteomes" id="UP000271125">
    <property type="component" value="Unassembled WGS sequence"/>
</dbReference>
<feature type="domain" description="Mur ligase C-terminal" evidence="10">
    <location>
        <begin position="333"/>
        <end position="458"/>
    </location>
</feature>
<dbReference type="InterPro" id="IPR013221">
    <property type="entry name" value="Mur_ligase_cen"/>
</dbReference>
<feature type="binding site" evidence="7">
    <location>
        <position position="155"/>
    </location>
    <ligand>
        <name>UDP-N-acetyl-alpha-D-muramoyl-L-alanyl-D-glutamate</name>
        <dbReference type="ChEBI" id="CHEBI:83900"/>
    </ligand>
</feature>